<comment type="subcellular location">
    <subcellularLocation>
        <location evidence="1">Cell membrane</location>
        <topology evidence="1">Multi-pass membrane protein</topology>
    </subcellularLocation>
</comment>
<evidence type="ECO:0000256" key="4">
    <source>
        <dbReference type="ARBA" id="ARBA00022840"/>
    </source>
</evidence>
<dbReference type="InterPro" id="IPR003439">
    <property type="entry name" value="ABC_transporter-like_ATP-bd"/>
</dbReference>
<dbReference type="InterPro" id="IPR039421">
    <property type="entry name" value="Type_1_exporter"/>
</dbReference>
<reference evidence="10 11" key="1">
    <citation type="submission" date="2018-10" db="EMBL/GenBank/DDBJ databases">
        <title>Sequencing the genomes of 1000 actinobacteria strains.</title>
        <authorList>
            <person name="Klenk H.-P."/>
        </authorList>
    </citation>
    <scope>NUCLEOTIDE SEQUENCE [LARGE SCALE GENOMIC DNA]</scope>
    <source>
        <strain evidence="10 11">DSM 17894</strain>
    </source>
</reference>
<evidence type="ECO:0000256" key="7">
    <source>
        <dbReference type="SAM" id="Phobius"/>
    </source>
</evidence>
<dbReference type="InterPro" id="IPR014216">
    <property type="entry name" value="ABC_transptr_CydD"/>
</dbReference>
<evidence type="ECO:0000313" key="10">
    <source>
        <dbReference type="EMBL" id="RKR73877.1"/>
    </source>
</evidence>
<feature type="transmembrane region" description="Helical" evidence="7">
    <location>
        <begin position="133"/>
        <end position="152"/>
    </location>
</feature>
<keyword evidence="11" id="KW-1185">Reference proteome</keyword>
<feature type="transmembrane region" description="Helical" evidence="7">
    <location>
        <begin position="159"/>
        <end position="179"/>
    </location>
</feature>
<dbReference type="InterPro" id="IPR011527">
    <property type="entry name" value="ABC1_TM_dom"/>
</dbReference>
<evidence type="ECO:0000256" key="2">
    <source>
        <dbReference type="ARBA" id="ARBA00022692"/>
    </source>
</evidence>
<dbReference type="Pfam" id="PF00005">
    <property type="entry name" value="ABC_tran"/>
    <property type="match status" value="1"/>
</dbReference>
<feature type="domain" description="ABC transporter" evidence="8">
    <location>
        <begin position="338"/>
        <end position="558"/>
    </location>
</feature>
<keyword evidence="5 7" id="KW-1133">Transmembrane helix</keyword>
<dbReference type="GO" id="GO:0005524">
    <property type="term" value="F:ATP binding"/>
    <property type="evidence" value="ECO:0007669"/>
    <property type="project" value="UniProtKB-KW"/>
</dbReference>
<gene>
    <name evidence="10" type="ORF">C8E83_0974</name>
</gene>
<evidence type="ECO:0000256" key="6">
    <source>
        <dbReference type="ARBA" id="ARBA00023136"/>
    </source>
</evidence>
<dbReference type="GO" id="GO:0005886">
    <property type="term" value="C:plasma membrane"/>
    <property type="evidence" value="ECO:0007669"/>
    <property type="project" value="UniProtKB-SubCell"/>
</dbReference>
<dbReference type="PROSITE" id="PS50929">
    <property type="entry name" value="ABC_TM1F"/>
    <property type="match status" value="1"/>
</dbReference>
<dbReference type="SUPFAM" id="SSF52540">
    <property type="entry name" value="P-loop containing nucleoside triphosphate hydrolases"/>
    <property type="match status" value="1"/>
</dbReference>
<organism evidence="10 11">
    <name type="scientific">Frondihabitans australicus</name>
    <dbReference type="NCBI Taxonomy" id="386892"/>
    <lineage>
        <taxon>Bacteria</taxon>
        <taxon>Bacillati</taxon>
        <taxon>Actinomycetota</taxon>
        <taxon>Actinomycetes</taxon>
        <taxon>Micrococcales</taxon>
        <taxon>Microbacteriaceae</taxon>
        <taxon>Frondihabitans</taxon>
    </lineage>
</organism>
<dbReference type="RefSeq" id="WP_121368691.1">
    <property type="nucleotide sequence ID" value="NZ_RBKS01000001.1"/>
</dbReference>
<sequence>MKPLDPRLLRDASAVRTFLAAGAVLGILQTALTVAFAFVVSGAVVAVVDRHPERLAGHLVALAVVIALRSALGWALEATAARTAVRVKSQLRDRLVDAIVSRGRTWRAAQSSARLATLVGPGLDALDGYFARYLPQLILTALATPLLVVVMFTQDVLSGVIVVCCLPVIPVFMILIGWTTRAAQDRQWDRLARLATSFLDAVNGLSTLKAFGRERRQVRRIGALTDDYRVQTMKVLQVSFLSGFALEMAASLSVAIVAVFIGVRLVSGALGLETGLFLLLVAPEVFLPLRLVGANYHAAADGVAAFEEVAGVLEQAPDGRPPVAVRPPTPPAAAAASVVLRGVSVAYDGITVLGPVDAEFAVGEVTAVTGPSGVGKTTLLAAVMGVVAAAGSVTWRGSDLPPARADVAWAGQRPGLLSGTVESNVALGASGDSVASDEVLRALRTAGAEDVDVATVVGADGSGLSGGQAQRVAVARAVYRVRTTGARLLLVDEPSSALDPAAEARLVRGLREVASEGVAVVVVTHRPAVAASADRLVAVEAPRATRPAVVGAPGSTEVNA</sequence>
<dbReference type="Gene3D" id="3.40.50.300">
    <property type="entry name" value="P-loop containing nucleotide triphosphate hydrolases"/>
    <property type="match status" value="1"/>
</dbReference>
<dbReference type="SMART" id="SM00382">
    <property type="entry name" value="AAA"/>
    <property type="match status" value="1"/>
</dbReference>
<dbReference type="PROSITE" id="PS50893">
    <property type="entry name" value="ABC_TRANSPORTER_2"/>
    <property type="match status" value="1"/>
</dbReference>
<comment type="caution">
    <text evidence="10">The sequence shown here is derived from an EMBL/GenBank/DDBJ whole genome shotgun (WGS) entry which is preliminary data.</text>
</comment>
<name>A0A495ICZ6_9MICO</name>
<dbReference type="AlphaFoldDB" id="A0A495ICZ6"/>
<evidence type="ECO:0000259" key="9">
    <source>
        <dbReference type="PROSITE" id="PS50929"/>
    </source>
</evidence>
<feature type="transmembrane region" description="Helical" evidence="7">
    <location>
        <begin position="55"/>
        <end position="76"/>
    </location>
</feature>
<keyword evidence="6 7" id="KW-0472">Membrane</keyword>
<protein>
    <submittedName>
        <fullName evidence="10">ATP-binding cassette subfamily C protein CydD</fullName>
    </submittedName>
</protein>
<proteinExistence type="predicted"/>
<dbReference type="InterPro" id="IPR036640">
    <property type="entry name" value="ABC1_TM_sf"/>
</dbReference>
<dbReference type="SUPFAM" id="SSF90123">
    <property type="entry name" value="ABC transporter transmembrane region"/>
    <property type="match status" value="1"/>
</dbReference>
<dbReference type="PANTHER" id="PTHR24221:SF590">
    <property type="entry name" value="COMPONENT LINKED WITH THE ASSEMBLY OF CYTOCHROME' TRANSPORT TRANSMEMBRANE ATP-BINDING PROTEIN ABC TRANSPORTER CYDD-RELATED"/>
    <property type="match status" value="1"/>
</dbReference>
<dbReference type="PROSITE" id="PS00211">
    <property type="entry name" value="ABC_TRANSPORTER_1"/>
    <property type="match status" value="1"/>
</dbReference>
<dbReference type="PANTHER" id="PTHR24221">
    <property type="entry name" value="ATP-BINDING CASSETTE SUB-FAMILY B"/>
    <property type="match status" value="1"/>
</dbReference>
<feature type="transmembrane region" description="Helical" evidence="7">
    <location>
        <begin position="238"/>
        <end position="263"/>
    </location>
</feature>
<accession>A0A495ICZ6</accession>
<evidence type="ECO:0000256" key="3">
    <source>
        <dbReference type="ARBA" id="ARBA00022741"/>
    </source>
</evidence>
<evidence type="ECO:0000256" key="5">
    <source>
        <dbReference type="ARBA" id="ARBA00022989"/>
    </source>
</evidence>
<evidence type="ECO:0000256" key="1">
    <source>
        <dbReference type="ARBA" id="ARBA00004651"/>
    </source>
</evidence>
<dbReference type="InterPro" id="IPR027417">
    <property type="entry name" value="P-loop_NTPase"/>
</dbReference>
<keyword evidence="4 10" id="KW-0067">ATP-binding</keyword>
<evidence type="ECO:0000313" key="11">
    <source>
        <dbReference type="Proteomes" id="UP000280008"/>
    </source>
</evidence>
<dbReference type="EMBL" id="RBKS01000001">
    <property type="protein sequence ID" value="RKR73877.1"/>
    <property type="molecule type" value="Genomic_DNA"/>
</dbReference>
<dbReference type="Pfam" id="PF00664">
    <property type="entry name" value="ABC_membrane"/>
    <property type="match status" value="1"/>
</dbReference>
<dbReference type="CDD" id="cd18584">
    <property type="entry name" value="ABC_6TM_AarD_CydD"/>
    <property type="match status" value="1"/>
</dbReference>
<dbReference type="InterPro" id="IPR003593">
    <property type="entry name" value="AAA+_ATPase"/>
</dbReference>
<dbReference type="Proteomes" id="UP000280008">
    <property type="component" value="Unassembled WGS sequence"/>
</dbReference>
<dbReference type="GO" id="GO:0016887">
    <property type="term" value="F:ATP hydrolysis activity"/>
    <property type="evidence" value="ECO:0007669"/>
    <property type="project" value="InterPro"/>
</dbReference>
<dbReference type="Gene3D" id="1.20.1560.10">
    <property type="entry name" value="ABC transporter type 1, transmembrane domain"/>
    <property type="match status" value="1"/>
</dbReference>
<keyword evidence="2 7" id="KW-0812">Transmembrane</keyword>
<dbReference type="InterPro" id="IPR017871">
    <property type="entry name" value="ABC_transporter-like_CS"/>
</dbReference>
<evidence type="ECO:0000259" key="8">
    <source>
        <dbReference type="PROSITE" id="PS50893"/>
    </source>
</evidence>
<keyword evidence="3" id="KW-0547">Nucleotide-binding</keyword>
<dbReference type="NCBIfam" id="TIGR02857">
    <property type="entry name" value="CydD"/>
    <property type="match status" value="1"/>
</dbReference>
<dbReference type="GO" id="GO:0140359">
    <property type="term" value="F:ABC-type transporter activity"/>
    <property type="evidence" value="ECO:0007669"/>
    <property type="project" value="InterPro"/>
</dbReference>
<dbReference type="OrthoDB" id="9806127at2"/>
<feature type="transmembrane region" description="Helical" evidence="7">
    <location>
        <begin position="20"/>
        <end position="48"/>
    </location>
</feature>
<feature type="domain" description="ABC transmembrane type-1" evidence="9">
    <location>
        <begin position="20"/>
        <end position="301"/>
    </location>
</feature>
<dbReference type="GO" id="GO:0042883">
    <property type="term" value="P:cysteine transport"/>
    <property type="evidence" value="ECO:0007669"/>
    <property type="project" value="InterPro"/>
</dbReference>